<evidence type="ECO:0000256" key="1">
    <source>
        <dbReference type="ARBA" id="ARBA00022450"/>
    </source>
</evidence>
<dbReference type="FunFam" id="3.40.50.980:FF:000001">
    <property type="entry name" value="Non-ribosomal peptide synthetase"/>
    <property type="match status" value="1"/>
</dbReference>
<evidence type="ECO:0008006" key="9">
    <source>
        <dbReference type="Google" id="ProtNLM"/>
    </source>
</evidence>
<dbReference type="Gene3D" id="3.30.300.30">
    <property type="match status" value="2"/>
</dbReference>
<dbReference type="FunFam" id="3.40.50.12780:FF:000012">
    <property type="entry name" value="Non-ribosomal peptide synthetase"/>
    <property type="match status" value="1"/>
</dbReference>
<dbReference type="Gene3D" id="3.30.559.30">
    <property type="entry name" value="Nonribosomal peptide synthetase, condensation domain"/>
    <property type="match status" value="1"/>
</dbReference>
<evidence type="ECO:0000256" key="2">
    <source>
        <dbReference type="ARBA" id="ARBA00022553"/>
    </source>
</evidence>
<proteinExistence type="inferred from homology"/>
<organism evidence="7 8">
    <name type="scientific">Entomortierella chlamydospora</name>
    <dbReference type="NCBI Taxonomy" id="101097"/>
    <lineage>
        <taxon>Eukaryota</taxon>
        <taxon>Fungi</taxon>
        <taxon>Fungi incertae sedis</taxon>
        <taxon>Mucoromycota</taxon>
        <taxon>Mortierellomycotina</taxon>
        <taxon>Mortierellomycetes</taxon>
        <taxon>Mortierellales</taxon>
        <taxon>Mortierellaceae</taxon>
        <taxon>Entomortierella</taxon>
    </lineage>
</organism>
<dbReference type="InterPro" id="IPR000873">
    <property type="entry name" value="AMP-dep_synth/lig_dom"/>
</dbReference>
<dbReference type="GO" id="GO:0044550">
    <property type="term" value="P:secondary metabolite biosynthetic process"/>
    <property type="evidence" value="ECO:0007669"/>
    <property type="project" value="TreeGrafter"/>
</dbReference>
<dbReference type="SUPFAM" id="SSF56801">
    <property type="entry name" value="Acetyl-CoA synthetase-like"/>
    <property type="match status" value="2"/>
</dbReference>
<dbReference type="Pfam" id="PF00501">
    <property type="entry name" value="AMP-binding"/>
    <property type="match status" value="2"/>
</dbReference>
<accession>A0A9P6MM41</accession>
<dbReference type="CDD" id="cd19544">
    <property type="entry name" value="E-C_NRPS"/>
    <property type="match status" value="1"/>
</dbReference>
<dbReference type="Gene3D" id="2.30.38.10">
    <property type="entry name" value="Luciferase, Domain 3"/>
    <property type="match status" value="1"/>
</dbReference>
<comment type="similarity">
    <text evidence="3">Belongs to the NRP synthetase family.</text>
</comment>
<feature type="domain" description="AMP-binding enzyme C-terminal" evidence="6">
    <location>
        <begin position="1326"/>
        <end position="1384"/>
    </location>
</feature>
<evidence type="ECO:0000313" key="7">
    <source>
        <dbReference type="EMBL" id="KAG0006865.1"/>
    </source>
</evidence>
<feature type="domain" description="AMP-dependent synthetase/ligase" evidence="4">
    <location>
        <begin position="921"/>
        <end position="1267"/>
    </location>
</feature>
<dbReference type="Proteomes" id="UP000703661">
    <property type="component" value="Unassembled WGS sequence"/>
</dbReference>
<keyword evidence="8" id="KW-1185">Reference proteome</keyword>
<feature type="non-terminal residue" evidence="7">
    <location>
        <position position="1386"/>
    </location>
</feature>
<dbReference type="InterPro" id="IPR023213">
    <property type="entry name" value="CAT-like_dom_sf"/>
</dbReference>
<dbReference type="InterPro" id="IPR010071">
    <property type="entry name" value="AA_adenyl_dom"/>
</dbReference>
<dbReference type="InterPro" id="IPR042099">
    <property type="entry name" value="ANL_N_sf"/>
</dbReference>
<dbReference type="GO" id="GO:0005737">
    <property type="term" value="C:cytoplasm"/>
    <property type="evidence" value="ECO:0007669"/>
    <property type="project" value="TreeGrafter"/>
</dbReference>
<dbReference type="GO" id="GO:0031177">
    <property type="term" value="F:phosphopantetheine binding"/>
    <property type="evidence" value="ECO:0007669"/>
    <property type="project" value="TreeGrafter"/>
</dbReference>
<dbReference type="PROSITE" id="PS00455">
    <property type="entry name" value="AMP_BINDING"/>
    <property type="match status" value="2"/>
</dbReference>
<reference evidence="7" key="1">
    <citation type="journal article" date="2020" name="Fungal Divers.">
        <title>Resolving the Mortierellaceae phylogeny through synthesis of multi-gene phylogenetics and phylogenomics.</title>
        <authorList>
            <person name="Vandepol N."/>
            <person name="Liber J."/>
            <person name="Desiro A."/>
            <person name="Na H."/>
            <person name="Kennedy M."/>
            <person name="Barry K."/>
            <person name="Grigoriev I.V."/>
            <person name="Miller A.N."/>
            <person name="O'Donnell K."/>
            <person name="Stajich J.E."/>
            <person name="Bonito G."/>
        </authorList>
    </citation>
    <scope>NUCLEOTIDE SEQUENCE</scope>
    <source>
        <strain evidence="7">NRRL 2769</strain>
    </source>
</reference>
<dbReference type="InterPro" id="IPR045851">
    <property type="entry name" value="AMP-bd_C_sf"/>
</dbReference>
<dbReference type="InterPro" id="IPR020845">
    <property type="entry name" value="AMP-binding_CS"/>
</dbReference>
<dbReference type="NCBIfam" id="TIGR01733">
    <property type="entry name" value="AA-adenyl-dom"/>
    <property type="match status" value="2"/>
</dbReference>
<dbReference type="InterPro" id="IPR025110">
    <property type="entry name" value="AMP-bd_C"/>
</dbReference>
<evidence type="ECO:0000259" key="5">
    <source>
        <dbReference type="Pfam" id="PF00668"/>
    </source>
</evidence>
<dbReference type="CDD" id="cd05930">
    <property type="entry name" value="A_NRPS"/>
    <property type="match status" value="2"/>
</dbReference>
<dbReference type="FunFam" id="3.30.300.30:FF:000010">
    <property type="entry name" value="Enterobactin synthetase component F"/>
    <property type="match status" value="1"/>
</dbReference>
<dbReference type="EMBL" id="JAAAID010002538">
    <property type="protein sequence ID" value="KAG0006865.1"/>
    <property type="molecule type" value="Genomic_DNA"/>
</dbReference>
<dbReference type="GO" id="GO:0003824">
    <property type="term" value="F:catalytic activity"/>
    <property type="evidence" value="ECO:0007669"/>
    <property type="project" value="InterPro"/>
</dbReference>
<dbReference type="FunFam" id="2.30.38.10:FF:000001">
    <property type="entry name" value="Non-ribosomal peptide synthetase PvdI"/>
    <property type="match status" value="2"/>
</dbReference>
<dbReference type="Pfam" id="PF00668">
    <property type="entry name" value="Condensation"/>
    <property type="match status" value="1"/>
</dbReference>
<dbReference type="Gene3D" id="3.30.559.10">
    <property type="entry name" value="Chloramphenicol acetyltransferase-like domain"/>
    <property type="match status" value="1"/>
</dbReference>
<dbReference type="GO" id="GO:0043041">
    <property type="term" value="P:amino acid activation for nonribosomal peptide biosynthetic process"/>
    <property type="evidence" value="ECO:0007669"/>
    <property type="project" value="TreeGrafter"/>
</dbReference>
<dbReference type="PANTHER" id="PTHR45527:SF1">
    <property type="entry name" value="FATTY ACID SYNTHASE"/>
    <property type="match status" value="1"/>
</dbReference>
<evidence type="ECO:0000313" key="8">
    <source>
        <dbReference type="Proteomes" id="UP000703661"/>
    </source>
</evidence>
<evidence type="ECO:0000256" key="3">
    <source>
        <dbReference type="ARBA" id="ARBA00029454"/>
    </source>
</evidence>
<name>A0A9P6MM41_9FUNG</name>
<dbReference type="Gene3D" id="3.40.50.980">
    <property type="match status" value="2"/>
</dbReference>
<evidence type="ECO:0000259" key="6">
    <source>
        <dbReference type="Pfam" id="PF13193"/>
    </source>
</evidence>
<dbReference type="PANTHER" id="PTHR45527">
    <property type="entry name" value="NONRIBOSOMAL PEPTIDE SYNTHETASE"/>
    <property type="match status" value="1"/>
</dbReference>
<sequence length="1386" mass="152968">VNVDTLLDHPSNNPRVFGLTSRHLAYVIYTSGSTGKPKGVMIEHRSVVNAAIAHAEAFGVDKNSRVLQVASLSFDTSVHEIFMPLCCGGSVYLPPDNIRSDRDKLWEYMSNNSITYATFTPSLLQDGKDLPLTDVPLTVALGGEALNANLLSQISGQMTVYNDYGPTEATISAAYWKAPKDFAADIVPIGRPHKNHRVYILDAQRQLVPLGALGEIHIGGVGVARGYLNKPDLTDEKFIADPFAGEEGARMYKTGDLGRYFPDGNIVYVGRNDDQVKIRGYRVEPGEVEACLMEHPWVSKAVVIAQGGGSSRRLVAYVVAKSNDQLVRELRSHVVARLPAYIIPAAFVRLDTLPLTVNAKIDRKALPTPDEDAFSRETYESPEGDIENKLASPTLAALARAVKGHQEASIPPNLITLKTTALAPEMLPLVTLTQGDIDHIVATIPGGIENIQDIYALAPLQDGILFHHLLTTEGDLYLTTASMAFESKALLSRYLDAFQRVVDRHDILRTAFIWENLSAPVQVVCRNAALPIVELTLDPTDGPIKEQLNRRYNTRHYRIDLSQVPLLRFIIAEDSDGRWLLVQIVHHLICDHDAATQMNLEIEAILNGRGEFLQEPRQFRDLIAQTSSKSSPEAHEKFFKEMLADVHEPTFPFGLTSTHNNGAEATESHQMLPQGLNIRLRSQAKQIGVSLASLCHVAWAQVLARASGQKRVVFGTMLLGRLQAEVSCDEALGLSINTLPFRCDMDNRGVRDCIQETQAHLAVLLEHEHASLAMAQRFSGVPAGTPLFSGLLNYRHTSLPSSSSSKTFNSEFVSEEEQVHYPGIEFLSGQERTNYPIGLSVEDFGSALGLTAQVIYPIDPARVCGYMERALESIAEALEYTPNFSVQQLEVIPAEEHELISQTWNATQQEYPEQLCLHHLFEKQVALAPNAVALIYEDQSLTYGELNARANRLAHQLIQLGVQPDDLVAICVERSPAMIIGLLAIMKAGGAYVPLDPLYTSDRLRDILDDAAPAILVADKVGSIAIGDMALSTRVVVDPSTLNQDAINNPQITHLTSRHLAYVIYTSGSTGIPKGVMIEHQGVVNIIKSQQSVLNLSSSTRMTQFLSISFDASVYEMFTALCFGGTLHLLHDDVRLDRYRMWNYLRHHSITHVLLTPTILHDCRDMFMLETLRVVVVTGEAMPPTLPQVLKILAPNSTIINGYGPTETTIGATLWTCTPDFCGDIVPIGRPMNNKYIYLMDEQHRLVPLGAVGEMYIGGVGVARGYLNRPQLTTERFLPDPFAVDAGIRMYKTGDLARYLPDGNLIFLGRNDHQVKIRGFRIELGEIEARLTDHPLVSKAAVLTLGEEADKQLVAYVIARPEEQLANSLRSHLAERLPDYMIPAAY</sequence>
<feature type="domain" description="AMP-dependent synthetase/ligase" evidence="4">
    <location>
        <begin position="19"/>
        <end position="228"/>
    </location>
</feature>
<evidence type="ECO:0000259" key="4">
    <source>
        <dbReference type="Pfam" id="PF00501"/>
    </source>
</evidence>
<keyword evidence="2" id="KW-0597">Phosphoprotein</keyword>
<dbReference type="SUPFAM" id="SSF52777">
    <property type="entry name" value="CoA-dependent acyltransferases"/>
    <property type="match status" value="2"/>
</dbReference>
<comment type="caution">
    <text evidence="7">The sequence shown here is derived from an EMBL/GenBank/DDBJ whole genome shotgun (WGS) entry which is preliminary data.</text>
</comment>
<gene>
    <name evidence="7" type="ORF">BGZ80_005108</name>
</gene>
<feature type="domain" description="AMP-binding enzyme C-terminal" evidence="6">
    <location>
        <begin position="287"/>
        <end position="360"/>
    </location>
</feature>
<dbReference type="Pfam" id="PF13193">
    <property type="entry name" value="AMP-binding_C"/>
    <property type="match status" value="2"/>
</dbReference>
<dbReference type="NCBIfam" id="NF003417">
    <property type="entry name" value="PRK04813.1"/>
    <property type="match status" value="2"/>
</dbReference>
<feature type="domain" description="Condensation" evidence="5">
    <location>
        <begin position="452"/>
        <end position="851"/>
    </location>
</feature>
<feature type="non-terminal residue" evidence="7">
    <location>
        <position position="1"/>
    </location>
</feature>
<protein>
    <recommendedName>
        <fullName evidence="9">Amino acid adenylation domain-containing protein</fullName>
    </recommendedName>
</protein>
<keyword evidence="1" id="KW-0596">Phosphopantetheine</keyword>
<dbReference type="Gene3D" id="3.40.50.12780">
    <property type="entry name" value="N-terminal domain of ligase-like"/>
    <property type="match status" value="1"/>
</dbReference>
<dbReference type="InterPro" id="IPR001242">
    <property type="entry name" value="Condensation_dom"/>
</dbReference>